<dbReference type="RefSeq" id="WP_345709957.1">
    <property type="nucleotide sequence ID" value="NZ_BAABKV010000001.1"/>
</dbReference>
<dbReference type="InterPro" id="IPR013325">
    <property type="entry name" value="RNA_pol_sigma_r2"/>
</dbReference>
<accession>A0ABW2FLK2</accession>
<name>A0ABW2FLK2_9ACTN</name>
<evidence type="ECO:0000259" key="5">
    <source>
        <dbReference type="Pfam" id="PF04542"/>
    </source>
</evidence>
<dbReference type="Gene3D" id="1.10.1740.10">
    <property type="match status" value="1"/>
</dbReference>
<dbReference type="PANTHER" id="PTHR47756">
    <property type="entry name" value="BLL6612 PROTEIN-RELATED"/>
    <property type="match status" value="1"/>
</dbReference>
<dbReference type="InterPro" id="IPR013324">
    <property type="entry name" value="RNA_pol_sigma_r3/r4-like"/>
</dbReference>
<evidence type="ECO:0000256" key="3">
    <source>
        <dbReference type="ARBA" id="ARBA00023082"/>
    </source>
</evidence>
<evidence type="ECO:0000256" key="4">
    <source>
        <dbReference type="ARBA" id="ARBA00023163"/>
    </source>
</evidence>
<dbReference type="InterPro" id="IPR007627">
    <property type="entry name" value="RNA_pol_sigma70_r2"/>
</dbReference>
<dbReference type="SUPFAM" id="SSF88659">
    <property type="entry name" value="Sigma3 and sigma4 domains of RNA polymerase sigma factors"/>
    <property type="match status" value="1"/>
</dbReference>
<comment type="caution">
    <text evidence="8">The sequence shown here is derived from an EMBL/GenBank/DDBJ whole genome shotgun (WGS) entry which is preliminary data.</text>
</comment>
<dbReference type="InterPro" id="IPR036388">
    <property type="entry name" value="WH-like_DNA-bd_sf"/>
</dbReference>
<keyword evidence="4" id="KW-0804">Transcription</keyword>
<feature type="domain" description="RNA polymerase sigma-70 region 2" evidence="5">
    <location>
        <begin position="9"/>
        <end position="59"/>
    </location>
</feature>
<comment type="similarity">
    <text evidence="1">Belongs to the sigma-70 factor family. ECF subfamily.</text>
</comment>
<protein>
    <submittedName>
        <fullName evidence="8">RNA polymerase sigma factor</fullName>
    </submittedName>
</protein>
<proteinExistence type="inferred from homology"/>
<organism evidence="8 9">
    <name type="scientific">Kitasatospora paranensis</name>
    <dbReference type="NCBI Taxonomy" id="258053"/>
    <lineage>
        <taxon>Bacteria</taxon>
        <taxon>Bacillati</taxon>
        <taxon>Actinomycetota</taxon>
        <taxon>Actinomycetes</taxon>
        <taxon>Kitasatosporales</taxon>
        <taxon>Streptomycetaceae</taxon>
        <taxon>Kitasatospora</taxon>
    </lineage>
</organism>
<dbReference type="EMBL" id="JBHTAJ010000002">
    <property type="protein sequence ID" value="MFC7178144.1"/>
    <property type="molecule type" value="Genomic_DNA"/>
</dbReference>
<feature type="domain" description="RNA polymerase sigma factor 70 region 4 type 2" evidence="6">
    <location>
        <begin position="102"/>
        <end position="147"/>
    </location>
</feature>
<evidence type="ECO:0000256" key="1">
    <source>
        <dbReference type="ARBA" id="ARBA00010641"/>
    </source>
</evidence>
<keyword evidence="9" id="KW-1185">Reference proteome</keyword>
<dbReference type="Pfam" id="PF04542">
    <property type="entry name" value="Sigma70_r2"/>
    <property type="match status" value="1"/>
</dbReference>
<keyword evidence="3" id="KW-0731">Sigma factor</keyword>
<feature type="domain" description="DUF6596" evidence="7">
    <location>
        <begin position="168"/>
        <end position="268"/>
    </location>
</feature>
<dbReference type="Gene3D" id="1.10.10.10">
    <property type="entry name" value="Winged helix-like DNA-binding domain superfamily/Winged helix DNA-binding domain"/>
    <property type="match status" value="1"/>
</dbReference>
<dbReference type="Pfam" id="PF08281">
    <property type="entry name" value="Sigma70_r4_2"/>
    <property type="match status" value="1"/>
</dbReference>
<dbReference type="InterPro" id="IPR013249">
    <property type="entry name" value="RNA_pol_sigma70_r4_t2"/>
</dbReference>
<evidence type="ECO:0000313" key="9">
    <source>
        <dbReference type="Proteomes" id="UP001596435"/>
    </source>
</evidence>
<dbReference type="PANTHER" id="PTHR47756:SF2">
    <property type="entry name" value="BLL6612 PROTEIN"/>
    <property type="match status" value="1"/>
</dbReference>
<dbReference type="Proteomes" id="UP001596435">
    <property type="component" value="Unassembled WGS sequence"/>
</dbReference>
<evidence type="ECO:0000259" key="6">
    <source>
        <dbReference type="Pfam" id="PF08281"/>
    </source>
</evidence>
<sequence length="405" mass="42755">MVAALLPVTGGRELAEECVQDAFARALEHWPRDGVPRRPAAWVTTTARHRALDVLRRRTTEAAKLRELARSTPAEQACGPSGEAACGPSGEADERLRLLFGCCHPALAMPARVALALRALTGLGTAEIARVFLVSERTMGQRLFRARSGLRRAAIPLEVPSDDLPPERVPAVLAVLHLLFTEGYAATAGPGLLRPDLTDAALGTARQLAVHRPDDPEAQGLLALMLLHDARRATRTDAAGDPVLLADQDRSRWDGARIAEGLALLDRTLRLRRPGPYQIQAAIAACHAEAGIAADTDWAQIALLYRELARVAGGPAVELNRAVAVAMVDGPAAGLRLLDALAATGSLAGHHLLPAARADLLGRLGRRGEAAAAYREALALAGTDAERRFLARRLAGTADGGEAAG</sequence>
<keyword evidence="2" id="KW-0805">Transcription regulation</keyword>
<reference evidence="9" key="1">
    <citation type="journal article" date="2019" name="Int. J. Syst. Evol. Microbiol.">
        <title>The Global Catalogue of Microorganisms (GCM) 10K type strain sequencing project: providing services to taxonomists for standard genome sequencing and annotation.</title>
        <authorList>
            <consortium name="The Broad Institute Genomics Platform"/>
            <consortium name="The Broad Institute Genome Sequencing Center for Infectious Disease"/>
            <person name="Wu L."/>
            <person name="Ma J."/>
        </authorList>
    </citation>
    <scope>NUCLEOTIDE SEQUENCE [LARGE SCALE GENOMIC DNA]</scope>
    <source>
        <strain evidence="9">CGMCC 1.12859</strain>
    </source>
</reference>
<evidence type="ECO:0000256" key="2">
    <source>
        <dbReference type="ARBA" id="ARBA00023015"/>
    </source>
</evidence>
<dbReference type="InterPro" id="IPR046531">
    <property type="entry name" value="DUF6596"/>
</dbReference>
<dbReference type="SUPFAM" id="SSF88946">
    <property type="entry name" value="Sigma2 domain of RNA polymerase sigma factors"/>
    <property type="match status" value="1"/>
</dbReference>
<evidence type="ECO:0000313" key="8">
    <source>
        <dbReference type="EMBL" id="MFC7178144.1"/>
    </source>
</evidence>
<evidence type="ECO:0000259" key="7">
    <source>
        <dbReference type="Pfam" id="PF20239"/>
    </source>
</evidence>
<gene>
    <name evidence="8" type="ORF">ACFQMG_01035</name>
</gene>
<dbReference type="Pfam" id="PF20239">
    <property type="entry name" value="DUF6596"/>
    <property type="match status" value="1"/>
</dbReference>